<evidence type="ECO:0000313" key="1">
    <source>
        <dbReference type="EMBL" id="ACN17027.1"/>
    </source>
</evidence>
<organism evidence="1 2">
    <name type="scientific">Desulforapulum autotrophicum (strain ATCC 43914 / DSM 3382 / VKM B-1955 / HRM2)</name>
    <name type="common">Desulfobacterium autotrophicum</name>
    <dbReference type="NCBI Taxonomy" id="177437"/>
    <lineage>
        <taxon>Bacteria</taxon>
        <taxon>Pseudomonadati</taxon>
        <taxon>Thermodesulfobacteriota</taxon>
        <taxon>Desulfobacteria</taxon>
        <taxon>Desulfobacterales</taxon>
        <taxon>Desulfobacteraceae</taxon>
        <taxon>Desulforapulum</taxon>
    </lineage>
</organism>
<dbReference type="Proteomes" id="UP000000442">
    <property type="component" value="Chromosome"/>
</dbReference>
<gene>
    <name evidence="1" type="ordered locus">HRM2_39690</name>
</gene>
<name>C0QBM5_DESAH</name>
<keyword evidence="2" id="KW-1185">Reference proteome</keyword>
<dbReference type="HOGENOM" id="CLU_2952830_0_0_7"/>
<dbReference type="EMBL" id="CP001087">
    <property type="protein sequence ID" value="ACN17027.1"/>
    <property type="molecule type" value="Genomic_DNA"/>
</dbReference>
<reference evidence="1 2" key="1">
    <citation type="journal article" date="2009" name="Environ. Microbiol.">
        <title>Genome sequence of Desulfobacterium autotrophicum HRM2, a marine sulfate reducer oxidizing organic carbon completely to carbon dioxide.</title>
        <authorList>
            <person name="Strittmatter A.W."/>
            <person name="Liesegang H."/>
            <person name="Rabus R."/>
            <person name="Decker I."/>
            <person name="Amann J."/>
            <person name="Andres S."/>
            <person name="Henne A."/>
            <person name="Fricke W.F."/>
            <person name="Martinez-Arias R."/>
            <person name="Bartels D."/>
            <person name="Goesmann A."/>
            <person name="Krause L."/>
            <person name="Puehler A."/>
            <person name="Klenk H.P."/>
            <person name="Richter M."/>
            <person name="Schuler M."/>
            <person name="Gloeckner F.O."/>
            <person name="Meyerdierks A."/>
            <person name="Gottschalk G."/>
            <person name="Amann R."/>
        </authorList>
    </citation>
    <scope>NUCLEOTIDE SEQUENCE [LARGE SCALE GENOMIC DNA]</scope>
    <source>
        <strain evidence="2">ATCC 43914 / DSM 3382 / HRM2</strain>
    </source>
</reference>
<accession>C0QBM5</accession>
<dbReference type="KEGG" id="dat:HRM2_39690"/>
<proteinExistence type="predicted"/>
<protein>
    <submittedName>
        <fullName evidence="1">Uncharacterized protein</fullName>
    </submittedName>
</protein>
<dbReference type="AlphaFoldDB" id="C0QBM5"/>
<sequence>MAAVSMDAERAAISLAAAHGRAARMSVGYTCFRSPDLYYFHMNKVNRTGQPFLVLARPG</sequence>
<evidence type="ECO:0000313" key="2">
    <source>
        <dbReference type="Proteomes" id="UP000000442"/>
    </source>
</evidence>